<keyword evidence="4" id="KW-0547">Nucleotide-binding</keyword>
<dbReference type="CDD" id="cd00882">
    <property type="entry name" value="Ras_like_GTPase"/>
    <property type="match status" value="1"/>
</dbReference>
<dbReference type="InterPro" id="IPR032171">
    <property type="entry name" value="COR-A"/>
</dbReference>
<evidence type="ECO:0000256" key="3">
    <source>
        <dbReference type="ARBA" id="ARBA00022737"/>
    </source>
</evidence>
<dbReference type="Pfam" id="PF16095">
    <property type="entry name" value="COR-A"/>
    <property type="match status" value="1"/>
</dbReference>
<keyword evidence="12" id="KW-1185">Reference proteome</keyword>
<comment type="caution">
    <text evidence="11">The sequence shown here is derived from an EMBL/GenBank/DDBJ whole genome shotgun (WGS) entry which is preliminary data.</text>
</comment>
<dbReference type="Gene3D" id="3.40.50.300">
    <property type="entry name" value="P-loop containing nucleotide triphosphate hydrolases"/>
    <property type="match status" value="2"/>
</dbReference>
<gene>
    <name evidence="11" type="ORF">ACJMK2_000654</name>
</gene>
<dbReference type="PANTHER" id="PTHR12449:SF18">
    <property type="entry name" value="DEATH DOMAIN-CONTAINING PROTEIN"/>
    <property type="match status" value="1"/>
</dbReference>
<dbReference type="Gene3D" id="3.30.70.1390">
    <property type="entry name" value="ROC domain from the Parkinson's disease-associated leucine-rich repeat kinase 2"/>
    <property type="match status" value="1"/>
</dbReference>
<dbReference type="EMBL" id="JBJQND010000001">
    <property type="protein sequence ID" value="KAL3888283.1"/>
    <property type="molecule type" value="Genomic_DNA"/>
</dbReference>
<dbReference type="Proteomes" id="UP001634394">
    <property type="component" value="Unassembled WGS sequence"/>
</dbReference>
<dbReference type="AlphaFoldDB" id="A0ABD3XTF2"/>
<keyword evidence="5" id="KW-0418">Kinase</keyword>
<comment type="catalytic activity">
    <reaction evidence="7">
        <text>L-threonyl-[protein] + ATP = O-phospho-L-threonyl-[protein] + ADP + H(+)</text>
        <dbReference type="Rhea" id="RHEA:46608"/>
        <dbReference type="Rhea" id="RHEA-COMP:11060"/>
        <dbReference type="Rhea" id="RHEA-COMP:11605"/>
        <dbReference type="ChEBI" id="CHEBI:15378"/>
        <dbReference type="ChEBI" id="CHEBI:30013"/>
        <dbReference type="ChEBI" id="CHEBI:30616"/>
        <dbReference type="ChEBI" id="CHEBI:61977"/>
        <dbReference type="ChEBI" id="CHEBI:456216"/>
        <dbReference type="EC" id="2.7.11.1"/>
    </reaction>
</comment>
<dbReference type="PROSITE" id="PS51424">
    <property type="entry name" value="ROC"/>
    <property type="match status" value="1"/>
</dbReference>
<dbReference type="InterPro" id="IPR027417">
    <property type="entry name" value="P-loop_NTPase"/>
</dbReference>
<dbReference type="EC" id="2.7.11.1" evidence="1"/>
<feature type="region of interest" description="Disordered" evidence="9">
    <location>
        <begin position="146"/>
        <end position="183"/>
    </location>
</feature>
<comment type="catalytic activity">
    <reaction evidence="8">
        <text>L-seryl-[protein] + ATP = O-phospho-L-seryl-[protein] + ADP + H(+)</text>
        <dbReference type="Rhea" id="RHEA:17989"/>
        <dbReference type="Rhea" id="RHEA-COMP:9863"/>
        <dbReference type="Rhea" id="RHEA-COMP:11604"/>
        <dbReference type="ChEBI" id="CHEBI:15378"/>
        <dbReference type="ChEBI" id="CHEBI:29999"/>
        <dbReference type="ChEBI" id="CHEBI:30616"/>
        <dbReference type="ChEBI" id="CHEBI:83421"/>
        <dbReference type="ChEBI" id="CHEBI:456216"/>
        <dbReference type="EC" id="2.7.11.1"/>
    </reaction>
</comment>
<dbReference type="SUPFAM" id="SSF47986">
    <property type="entry name" value="DEATH domain"/>
    <property type="match status" value="1"/>
</dbReference>
<evidence type="ECO:0000256" key="4">
    <source>
        <dbReference type="ARBA" id="ARBA00022741"/>
    </source>
</evidence>
<dbReference type="Gene3D" id="1.10.533.10">
    <property type="entry name" value="Death Domain, Fas"/>
    <property type="match status" value="1"/>
</dbReference>
<dbReference type="GO" id="GO:0016301">
    <property type="term" value="F:kinase activity"/>
    <property type="evidence" value="ECO:0007669"/>
    <property type="project" value="UniProtKB-KW"/>
</dbReference>
<dbReference type="InterPro" id="IPR036388">
    <property type="entry name" value="WH-like_DNA-bd_sf"/>
</dbReference>
<keyword evidence="3" id="KW-0677">Repeat</keyword>
<evidence type="ECO:0000256" key="9">
    <source>
        <dbReference type="SAM" id="MobiDB-lite"/>
    </source>
</evidence>
<evidence type="ECO:0000259" key="10">
    <source>
        <dbReference type="PROSITE" id="PS51424"/>
    </source>
</evidence>
<keyword evidence="2" id="KW-0808">Transferase</keyword>
<proteinExistence type="predicted"/>
<evidence type="ECO:0000313" key="12">
    <source>
        <dbReference type="Proteomes" id="UP001634394"/>
    </source>
</evidence>
<organism evidence="11 12">
    <name type="scientific">Sinanodonta woodiana</name>
    <name type="common">Chinese pond mussel</name>
    <name type="synonym">Anodonta woodiana</name>
    <dbReference type="NCBI Taxonomy" id="1069815"/>
    <lineage>
        <taxon>Eukaryota</taxon>
        <taxon>Metazoa</taxon>
        <taxon>Spiralia</taxon>
        <taxon>Lophotrochozoa</taxon>
        <taxon>Mollusca</taxon>
        <taxon>Bivalvia</taxon>
        <taxon>Autobranchia</taxon>
        <taxon>Heteroconchia</taxon>
        <taxon>Palaeoheterodonta</taxon>
        <taxon>Unionida</taxon>
        <taxon>Unionoidea</taxon>
        <taxon>Unionidae</taxon>
        <taxon>Unioninae</taxon>
        <taxon>Sinanodonta</taxon>
    </lineage>
</organism>
<dbReference type="InterPro" id="IPR039788">
    <property type="entry name" value="NOL4/NOL4L"/>
</dbReference>
<accession>A0ABD3XTF2</accession>
<evidence type="ECO:0000256" key="2">
    <source>
        <dbReference type="ARBA" id="ARBA00022679"/>
    </source>
</evidence>
<evidence type="ECO:0000313" key="11">
    <source>
        <dbReference type="EMBL" id="KAL3888283.1"/>
    </source>
</evidence>
<keyword evidence="6" id="KW-0067">ATP-binding</keyword>
<sequence length="881" mass="101691">MDTKSIDMFKEALNEGKEKVYNIRVMVVGQYGVGKTTLTRRLLGKNVNISERLSTEGIDIHVECSRVSLSAGEWTTQDRNAEQYSRLKRLVRLLNTHSHKQESKREQDTQSEIDDLVPSDEYENEHTQHNEAVIKECNDEHIQHDQPVSAEPSTNQNVKPLSSQPVESSIGRPSREQSSGIDSIVNEKDTVMEILKLVNEYSDKLENDTVEYASLAFWDFAGQYAFYTTHQTFLTRRAIYLLVIDLSQKVTDLIKNDKYFPDAEGIKLCKVHELAEIWLNSIHSCAPSSHSGIPPVILVGTNVDKIPEKHRQKVIDEYFMEIRRMLKNKPIVFHLMDSIAIDNTHSDPKLEVLKRRIFELASQQPHWGEEKPARWLPLEQAIMTIKASGVKVAPVSLIEQINRSSSIRIDNRDELEVFLNFQHEIGTILYFNAVGLRDKIVLDPQWMIDALKSLITARMFIMQNPVIIKAWSAFREKGKLTHELIDAIWTKKEKPDFHDNKEYLILLMEKLNIIARPMSYSEDGKSVKKEDYYLAPCILQQKTPKDKICPVSDPEMRRTSALCFVCKEKFLPPPIFHRLVGACLTHWPIAKQNKENLIYCGYCAFDIDEYHRLYLHFLGHVIFARVTIMAVTDISHSSKLCSEAQTFIFENLLKIIGNLGQSLEFEPHIQCPDFHADSLEGMISLPRLKNETVVCKSHVKPHTLVSPQLLQFWFEDGSREKWFKVHQTGEVPETSGNKEKLHVTVLNRCLPNLLRNLNVRDVMMYIQQIELLDDVIIRDINEHTTTTNAITLLIDQIKQRDQDTYKRFKDCLILAKQADLKIMLEEEEENIAVEMKEKHQDSRASEPKRRDYCTKEIHDVSFNVNSSISFQNTIKQNSLTS</sequence>
<dbReference type="Gene3D" id="1.10.10.10">
    <property type="entry name" value="Winged helix-like DNA-binding domain superfamily/Winged helix DNA-binding domain"/>
    <property type="match status" value="1"/>
</dbReference>
<evidence type="ECO:0000256" key="8">
    <source>
        <dbReference type="ARBA" id="ARBA00048679"/>
    </source>
</evidence>
<feature type="compositionally biased region" description="Polar residues" evidence="9">
    <location>
        <begin position="151"/>
        <end position="167"/>
    </location>
</feature>
<dbReference type="GO" id="GO:0005524">
    <property type="term" value="F:ATP binding"/>
    <property type="evidence" value="ECO:0007669"/>
    <property type="project" value="UniProtKB-KW"/>
</dbReference>
<evidence type="ECO:0000256" key="5">
    <source>
        <dbReference type="ARBA" id="ARBA00022777"/>
    </source>
</evidence>
<dbReference type="CDD" id="cd01671">
    <property type="entry name" value="CARD"/>
    <property type="match status" value="1"/>
</dbReference>
<dbReference type="Pfam" id="PF08477">
    <property type="entry name" value="Roc"/>
    <property type="match status" value="1"/>
</dbReference>
<dbReference type="PANTHER" id="PTHR12449">
    <property type="entry name" value="DEATH DOMAIN-CONTAINING PROTEIN"/>
    <property type="match status" value="1"/>
</dbReference>
<dbReference type="InterPro" id="IPR011029">
    <property type="entry name" value="DEATH-like_dom_sf"/>
</dbReference>
<reference evidence="11 12" key="1">
    <citation type="submission" date="2024-11" db="EMBL/GenBank/DDBJ databases">
        <title>Chromosome-level genome assembly of the freshwater bivalve Anodonta woodiana.</title>
        <authorList>
            <person name="Chen X."/>
        </authorList>
    </citation>
    <scope>NUCLEOTIDE SEQUENCE [LARGE SCALE GENOMIC DNA]</scope>
    <source>
        <strain evidence="11">MN2024</strain>
        <tissue evidence="11">Gills</tissue>
    </source>
</reference>
<name>A0ABD3XTF2_SINWO</name>
<protein>
    <recommendedName>
        <fullName evidence="1">non-specific serine/threonine protein kinase</fullName>
        <ecNumber evidence="1">2.7.11.1</ecNumber>
    </recommendedName>
</protein>
<dbReference type="SUPFAM" id="SSF52540">
    <property type="entry name" value="P-loop containing nucleoside triphosphate hydrolases"/>
    <property type="match status" value="1"/>
</dbReference>
<dbReference type="InterPro" id="IPR020859">
    <property type="entry name" value="ROC"/>
</dbReference>
<evidence type="ECO:0000256" key="1">
    <source>
        <dbReference type="ARBA" id="ARBA00012513"/>
    </source>
</evidence>
<feature type="domain" description="Roc" evidence="10">
    <location>
        <begin position="16"/>
        <end position="364"/>
    </location>
</feature>
<evidence type="ECO:0000256" key="6">
    <source>
        <dbReference type="ARBA" id="ARBA00022840"/>
    </source>
</evidence>
<evidence type="ECO:0000256" key="7">
    <source>
        <dbReference type="ARBA" id="ARBA00047899"/>
    </source>
</evidence>